<sequence length="219" mass="23728">MHEQRATLPWGMVLAGGKSTRLGRDKVVEFVDGRPLLARMTALAGQVCQSVVISGRNPASLEEFPPEVRRLGWVADEGPGSGPIRGIATCLRRLGGPMLALACDLPLLDTDTLERLLDAHARRPPHAVMTTFLQPATGYIESLVAVYEAAALPLLEAAAAAGMFKLSRAIPFELRHHIPYAPEEAHVFFNINYPADLAMLMRMGMAGGSHDIPREACRV</sequence>
<evidence type="ECO:0000256" key="4">
    <source>
        <dbReference type="ARBA" id="ARBA00022741"/>
    </source>
</evidence>
<proteinExistence type="predicted"/>
<dbReference type="InterPro" id="IPR029044">
    <property type="entry name" value="Nucleotide-diphossugar_trans"/>
</dbReference>
<keyword evidence="1" id="KW-0963">Cytoplasm</keyword>
<evidence type="ECO:0000256" key="6">
    <source>
        <dbReference type="ARBA" id="ARBA00023134"/>
    </source>
</evidence>
<keyword evidence="4" id="KW-0547">Nucleotide-binding</keyword>
<name>T2G7W0_MEGG1</name>
<dbReference type="PANTHER" id="PTHR19136">
    <property type="entry name" value="MOLYBDENUM COFACTOR GUANYLYLTRANSFERASE"/>
    <property type="match status" value="1"/>
</dbReference>
<dbReference type="OrthoDB" id="9788394at2"/>
<dbReference type="HOGENOM" id="CLU_055597_2_2_7"/>
<gene>
    <name evidence="9" type="ORF">DGI_0761</name>
</gene>
<dbReference type="eggNOG" id="COG0746">
    <property type="taxonomic scope" value="Bacteria"/>
</dbReference>
<dbReference type="Proteomes" id="UP000016587">
    <property type="component" value="Chromosome"/>
</dbReference>
<dbReference type="STRING" id="1121448.DGI_0761"/>
<keyword evidence="5" id="KW-0460">Magnesium</keyword>
<keyword evidence="2" id="KW-0808">Transferase</keyword>
<protein>
    <submittedName>
        <fullName evidence="9">Putative molybdopterin-guanine dinucleotide biosynthesis</fullName>
    </submittedName>
</protein>
<accession>T2G7W0</accession>
<dbReference type="GO" id="GO:0046872">
    <property type="term" value="F:metal ion binding"/>
    <property type="evidence" value="ECO:0007669"/>
    <property type="project" value="UniProtKB-KW"/>
</dbReference>
<dbReference type="GO" id="GO:0016779">
    <property type="term" value="F:nucleotidyltransferase activity"/>
    <property type="evidence" value="ECO:0007669"/>
    <property type="project" value="TreeGrafter"/>
</dbReference>
<reference evidence="10" key="2">
    <citation type="submission" date="2013-07" db="EMBL/GenBank/DDBJ databases">
        <authorList>
            <person name="Morais-Silva F.O."/>
            <person name="Rezende A.M."/>
            <person name="Pimentel C."/>
            <person name="Resende D.M."/>
            <person name="Santos C.I."/>
            <person name="Clemente C."/>
            <person name="de Oliveira L.M."/>
            <person name="da Silva S.M."/>
            <person name="Costa D.A."/>
            <person name="Varela-Raposo A."/>
            <person name="Horacio E.C.A."/>
            <person name="Matos M."/>
            <person name="Flores O."/>
            <person name="Ruiz J.C."/>
            <person name="Rodrigues-Pousada C."/>
        </authorList>
    </citation>
    <scope>NUCLEOTIDE SEQUENCE [LARGE SCALE GENOMIC DNA]</scope>
    <source>
        <strain evidence="10">ATCC 19364 / DSM 1382 / NCIMB 9332 / VKM B-1759</strain>
    </source>
</reference>
<dbReference type="Pfam" id="PF12804">
    <property type="entry name" value="NTP_transf_3"/>
    <property type="match status" value="1"/>
</dbReference>
<dbReference type="AlphaFoldDB" id="T2G7W0"/>
<evidence type="ECO:0000259" key="8">
    <source>
        <dbReference type="Pfam" id="PF12804"/>
    </source>
</evidence>
<evidence type="ECO:0000256" key="3">
    <source>
        <dbReference type="ARBA" id="ARBA00022723"/>
    </source>
</evidence>
<dbReference type="CDD" id="cd02503">
    <property type="entry name" value="MobA"/>
    <property type="match status" value="1"/>
</dbReference>
<keyword evidence="7" id="KW-0501">Molybdenum cofactor biosynthesis</keyword>
<evidence type="ECO:0000256" key="2">
    <source>
        <dbReference type="ARBA" id="ARBA00022679"/>
    </source>
</evidence>
<dbReference type="EMBL" id="CP006585">
    <property type="protein sequence ID" value="AGW12660.1"/>
    <property type="molecule type" value="Genomic_DNA"/>
</dbReference>
<reference evidence="9 10" key="1">
    <citation type="journal article" date="2013" name="J. Bacteriol.">
        <title>Roles of HynAB and Ech, the only two hydrogenases found in the model sulfate reducer Desulfovibrio gigas.</title>
        <authorList>
            <person name="Morais-Silva F.O."/>
            <person name="Santos C.I."/>
            <person name="Rodrigues R."/>
            <person name="Pereira I.A."/>
            <person name="Rodrigues-Pousada C."/>
        </authorList>
    </citation>
    <scope>NUCLEOTIDE SEQUENCE [LARGE SCALE GENOMIC DNA]</scope>
    <source>
        <strain evidence="10">ATCC 19364 / DSM 1382 / NCIMB 9332 / VKM B-1759</strain>
    </source>
</reference>
<dbReference type="GO" id="GO:0006777">
    <property type="term" value="P:Mo-molybdopterin cofactor biosynthetic process"/>
    <property type="evidence" value="ECO:0007669"/>
    <property type="project" value="UniProtKB-KW"/>
</dbReference>
<dbReference type="SUPFAM" id="SSF53448">
    <property type="entry name" value="Nucleotide-diphospho-sugar transferases"/>
    <property type="match status" value="1"/>
</dbReference>
<dbReference type="GO" id="GO:0005525">
    <property type="term" value="F:GTP binding"/>
    <property type="evidence" value="ECO:0007669"/>
    <property type="project" value="UniProtKB-KW"/>
</dbReference>
<evidence type="ECO:0000313" key="10">
    <source>
        <dbReference type="Proteomes" id="UP000016587"/>
    </source>
</evidence>
<feature type="domain" description="MobA-like NTP transferase" evidence="8">
    <location>
        <begin position="11"/>
        <end position="165"/>
    </location>
</feature>
<dbReference type="PATRIC" id="fig|1121448.10.peg.765"/>
<keyword evidence="3" id="KW-0479">Metal-binding</keyword>
<evidence type="ECO:0000256" key="7">
    <source>
        <dbReference type="ARBA" id="ARBA00023150"/>
    </source>
</evidence>
<keyword evidence="6" id="KW-0342">GTP-binding</keyword>
<dbReference type="Gene3D" id="3.90.550.10">
    <property type="entry name" value="Spore Coat Polysaccharide Biosynthesis Protein SpsA, Chain A"/>
    <property type="match status" value="1"/>
</dbReference>
<dbReference type="RefSeq" id="WP_021759344.1">
    <property type="nucleotide sequence ID" value="NC_022444.1"/>
</dbReference>
<dbReference type="InterPro" id="IPR013482">
    <property type="entry name" value="Molybde_CF_guanTrfase"/>
</dbReference>
<keyword evidence="10" id="KW-1185">Reference proteome</keyword>
<evidence type="ECO:0000313" key="9">
    <source>
        <dbReference type="EMBL" id="AGW12660.1"/>
    </source>
</evidence>
<dbReference type="InterPro" id="IPR025877">
    <property type="entry name" value="MobA-like_NTP_Trfase"/>
</dbReference>
<dbReference type="KEGG" id="dgg:DGI_0761"/>
<organism evidence="9 10">
    <name type="scientific">Megalodesulfovibrio gigas (strain ATCC 19364 / DSM 1382 / NCIMB 9332 / VKM B-1759)</name>
    <name type="common">Desulfovibrio gigas</name>
    <dbReference type="NCBI Taxonomy" id="1121448"/>
    <lineage>
        <taxon>Bacteria</taxon>
        <taxon>Pseudomonadati</taxon>
        <taxon>Thermodesulfobacteriota</taxon>
        <taxon>Desulfovibrionia</taxon>
        <taxon>Desulfovibrionales</taxon>
        <taxon>Desulfovibrionaceae</taxon>
        <taxon>Megalodesulfovibrio</taxon>
    </lineage>
</organism>
<evidence type="ECO:0000256" key="1">
    <source>
        <dbReference type="ARBA" id="ARBA00022490"/>
    </source>
</evidence>
<dbReference type="PANTHER" id="PTHR19136:SF81">
    <property type="entry name" value="MOLYBDENUM COFACTOR GUANYLYLTRANSFERASE"/>
    <property type="match status" value="1"/>
</dbReference>
<evidence type="ECO:0000256" key="5">
    <source>
        <dbReference type="ARBA" id="ARBA00022842"/>
    </source>
</evidence>